<feature type="domain" description="FAD dependent oxidoreductase" evidence="2">
    <location>
        <begin position="5"/>
        <end position="383"/>
    </location>
</feature>
<keyword evidence="1" id="KW-0560">Oxidoreductase</keyword>
<dbReference type="Proteomes" id="UP001528823">
    <property type="component" value="Unassembled WGS sequence"/>
</dbReference>
<keyword evidence="4" id="KW-1185">Reference proteome</keyword>
<protein>
    <submittedName>
        <fullName evidence="3">FAD-binding oxidoreductase</fullName>
    </submittedName>
</protein>
<evidence type="ECO:0000256" key="1">
    <source>
        <dbReference type="ARBA" id="ARBA00023002"/>
    </source>
</evidence>
<comment type="caution">
    <text evidence="3">The sequence shown here is derived from an EMBL/GenBank/DDBJ whole genome shotgun (WGS) entry which is preliminary data.</text>
</comment>
<dbReference type="InterPro" id="IPR036188">
    <property type="entry name" value="FAD/NAD-bd_sf"/>
</dbReference>
<dbReference type="Gene3D" id="3.50.50.60">
    <property type="entry name" value="FAD/NAD(P)-binding domain"/>
    <property type="match status" value="1"/>
</dbReference>
<evidence type="ECO:0000313" key="3">
    <source>
        <dbReference type="EMBL" id="MDE1465064.1"/>
    </source>
</evidence>
<name>A0ABT5UFA8_9GAMM</name>
<dbReference type="PANTHER" id="PTHR13847">
    <property type="entry name" value="SARCOSINE DEHYDROGENASE-RELATED"/>
    <property type="match status" value="1"/>
</dbReference>
<gene>
    <name evidence="3" type="ORF">ORQ98_24180</name>
</gene>
<reference evidence="3 4" key="1">
    <citation type="submission" date="2022-11" db="EMBL/GenBank/DDBJ databases">
        <title>Spartinivicinus poritis sp. nov., isolated from scleractinian coral Porites lutea.</title>
        <authorList>
            <person name="Zhang G."/>
            <person name="Cai L."/>
            <person name="Wei Q."/>
        </authorList>
    </citation>
    <scope>NUCLEOTIDE SEQUENCE [LARGE SCALE GENOMIC DNA]</scope>
    <source>
        <strain evidence="3 4">A2-2</strain>
    </source>
</reference>
<dbReference type="EMBL" id="JAPMOU010000050">
    <property type="protein sequence ID" value="MDE1465064.1"/>
    <property type="molecule type" value="Genomic_DNA"/>
</dbReference>
<accession>A0ABT5UFA8</accession>
<dbReference type="SUPFAM" id="SSF51905">
    <property type="entry name" value="FAD/NAD(P)-binding domain"/>
    <property type="match status" value="1"/>
</dbReference>
<organism evidence="3 4">
    <name type="scientific">Spartinivicinus poritis</name>
    <dbReference type="NCBI Taxonomy" id="2994640"/>
    <lineage>
        <taxon>Bacteria</taxon>
        <taxon>Pseudomonadati</taxon>
        <taxon>Pseudomonadota</taxon>
        <taxon>Gammaproteobacteria</taxon>
        <taxon>Oceanospirillales</taxon>
        <taxon>Zooshikellaceae</taxon>
        <taxon>Spartinivicinus</taxon>
    </lineage>
</organism>
<dbReference type="RefSeq" id="WP_274691375.1">
    <property type="nucleotide sequence ID" value="NZ_JAPMOU010000050.1"/>
</dbReference>
<dbReference type="Pfam" id="PF01266">
    <property type="entry name" value="DAO"/>
    <property type="match status" value="1"/>
</dbReference>
<dbReference type="InterPro" id="IPR006076">
    <property type="entry name" value="FAD-dep_OxRdtase"/>
</dbReference>
<dbReference type="PANTHER" id="PTHR13847:SF289">
    <property type="entry name" value="GLYCINE OXIDASE"/>
    <property type="match status" value="1"/>
</dbReference>
<evidence type="ECO:0000259" key="2">
    <source>
        <dbReference type="Pfam" id="PF01266"/>
    </source>
</evidence>
<sequence length="492" mass="54733">MNQYDIIIVGNGVLGLSTAIALGLEDTALNIAVVGSQDRQTAATPAAGAMISCFGEITETLIKSKYGNKKVAFAHQAISMWNSWLDQINQFSDNNPLEVKWGTYLINNSQGSSLDDNNYDAIVNKMREYNAPIEEVAPKDIVGLNPKPSARPIRSILIKEDGYIDPNALLQRMEFACQQLNNITLVNERAHAVCYDSQQVNGVILSNNEQLKANRVLLASGIGTQHLIDKIPELKFRIPRLFACGGNAVLLSTEAAYFADGAPEAEINPHVIRTPNRAFACGLHQVPRGEKSAYIGATNWATQRPFVKPNVSDAFFLLECAMEQLNENYVWAQICDWYSGNRPVSADTFPLIGRTSLDGLWLMTGTFRDGLSLSPLLAKDMANKLLNKEPLCEELFSPEREPIQVWTKQEAIFEVAKHIEAAVYEHQVVTATKFGFHHVAGIWMMEGLSKIYEQIEGNYVLPPELAPMVEVSREKMIPYFNEYYANVAKAWS</sequence>
<dbReference type="Gene3D" id="3.30.9.10">
    <property type="entry name" value="D-Amino Acid Oxidase, subunit A, domain 2"/>
    <property type="match status" value="1"/>
</dbReference>
<evidence type="ECO:0000313" key="4">
    <source>
        <dbReference type="Proteomes" id="UP001528823"/>
    </source>
</evidence>
<proteinExistence type="predicted"/>